<protein>
    <submittedName>
        <fullName evidence="1">Uncharacterized protein</fullName>
    </submittedName>
</protein>
<name>X1C0E4_9ZZZZ</name>
<sequence>MTGSGNNASFSYSCGASSISNFSGVDKALISSEISVGGESPIII</sequence>
<accession>X1C0E4</accession>
<dbReference type="AlphaFoldDB" id="X1C0E4"/>
<dbReference type="EMBL" id="BART01024111">
    <property type="protein sequence ID" value="GAH00727.1"/>
    <property type="molecule type" value="Genomic_DNA"/>
</dbReference>
<gene>
    <name evidence="1" type="ORF">S01H4_43669</name>
</gene>
<evidence type="ECO:0000313" key="1">
    <source>
        <dbReference type="EMBL" id="GAH00727.1"/>
    </source>
</evidence>
<reference evidence="1" key="1">
    <citation type="journal article" date="2014" name="Front. Microbiol.">
        <title>High frequency of phylogenetically diverse reductive dehalogenase-homologous genes in deep subseafloor sedimentary metagenomes.</title>
        <authorList>
            <person name="Kawai M."/>
            <person name="Futagami T."/>
            <person name="Toyoda A."/>
            <person name="Takaki Y."/>
            <person name="Nishi S."/>
            <person name="Hori S."/>
            <person name="Arai W."/>
            <person name="Tsubouchi T."/>
            <person name="Morono Y."/>
            <person name="Uchiyama I."/>
            <person name="Ito T."/>
            <person name="Fujiyama A."/>
            <person name="Inagaki F."/>
            <person name="Takami H."/>
        </authorList>
    </citation>
    <scope>NUCLEOTIDE SEQUENCE</scope>
    <source>
        <strain evidence="1">Expedition CK06-06</strain>
    </source>
</reference>
<comment type="caution">
    <text evidence="1">The sequence shown here is derived from an EMBL/GenBank/DDBJ whole genome shotgun (WGS) entry which is preliminary data.</text>
</comment>
<proteinExistence type="predicted"/>
<organism evidence="1">
    <name type="scientific">marine sediment metagenome</name>
    <dbReference type="NCBI Taxonomy" id="412755"/>
    <lineage>
        <taxon>unclassified sequences</taxon>
        <taxon>metagenomes</taxon>
        <taxon>ecological metagenomes</taxon>
    </lineage>
</organism>